<feature type="transmembrane region" description="Helical" evidence="2">
    <location>
        <begin position="37"/>
        <end position="59"/>
    </location>
</feature>
<proteinExistence type="predicted"/>
<dbReference type="RefSeq" id="WP_161102172.1">
    <property type="nucleotide sequence ID" value="NZ_JBHLYI010000017.1"/>
</dbReference>
<feature type="region of interest" description="Disordered" evidence="1">
    <location>
        <begin position="1"/>
        <end position="29"/>
    </location>
</feature>
<keyword evidence="2" id="KW-1133">Transmembrane helix</keyword>
<comment type="caution">
    <text evidence="3">The sequence shown here is derived from an EMBL/GenBank/DDBJ whole genome shotgun (WGS) entry which is preliminary data.</text>
</comment>
<dbReference type="OrthoDB" id="3421991at2"/>
<sequence length="265" mass="27143">MIEARDSGASGTTSGRGGKDFWPAEDQAPGGGNRRPLLLYGGAALAVLLVLAGAGAFFLTRGGGDKPVPHLSPTAYTPEYDGEGTSAIARRSADPRPVTLAEVFGDDVKTVASNGFTYTLAGTDLKADCKAATWGAALQAQLAKSGCRAVVRGAYVSRAQGFVGQFTVLDLADADGVRQVLRMLDPATGSGFVLPLAAPGAPAFAKGFSAAYAQAYGHYAVVCWVQKSGGGLPKSLDQAVSASLPVEKPAFFVWARVQMADGAGK</sequence>
<reference evidence="3 4" key="1">
    <citation type="submission" date="2019-12" db="EMBL/GenBank/DDBJ databases">
        <title>Nocardia macrotermitis sp. nov. and Nocardia aurantia sp. nov., isolated from the gut of the fungus growing-termite Macrotermes natalensis.</title>
        <authorList>
            <person name="Christine B."/>
            <person name="Rene B."/>
        </authorList>
    </citation>
    <scope>NUCLEOTIDE SEQUENCE [LARGE SCALE GENOMIC DNA]</scope>
    <source>
        <strain evidence="3 4">DSM 102126</strain>
    </source>
</reference>
<evidence type="ECO:0000256" key="2">
    <source>
        <dbReference type="SAM" id="Phobius"/>
    </source>
</evidence>
<evidence type="ECO:0000313" key="3">
    <source>
        <dbReference type="EMBL" id="MXQ64107.1"/>
    </source>
</evidence>
<keyword evidence="2" id="KW-0472">Membrane</keyword>
<accession>A0A6I4W1P4</accession>
<dbReference type="AlphaFoldDB" id="A0A6I4W1P4"/>
<evidence type="ECO:0000313" key="4">
    <source>
        <dbReference type="Proteomes" id="UP000431901"/>
    </source>
</evidence>
<name>A0A6I4W1P4_9ACTN</name>
<keyword evidence="4" id="KW-1185">Reference proteome</keyword>
<keyword evidence="2" id="KW-0812">Transmembrane</keyword>
<evidence type="ECO:0000256" key="1">
    <source>
        <dbReference type="SAM" id="MobiDB-lite"/>
    </source>
</evidence>
<dbReference type="EMBL" id="WUTW01000001">
    <property type="protein sequence ID" value="MXQ64107.1"/>
    <property type="molecule type" value="Genomic_DNA"/>
</dbReference>
<gene>
    <name evidence="3" type="ORF">GQ466_08660</name>
</gene>
<protein>
    <submittedName>
        <fullName evidence="3">Uncharacterized protein</fullName>
    </submittedName>
</protein>
<dbReference type="Proteomes" id="UP000431901">
    <property type="component" value="Unassembled WGS sequence"/>
</dbReference>
<organism evidence="3 4">
    <name type="scientific">Actinomadura rayongensis</name>
    <dbReference type="NCBI Taxonomy" id="1429076"/>
    <lineage>
        <taxon>Bacteria</taxon>
        <taxon>Bacillati</taxon>
        <taxon>Actinomycetota</taxon>
        <taxon>Actinomycetes</taxon>
        <taxon>Streptosporangiales</taxon>
        <taxon>Thermomonosporaceae</taxon>
        <taxon>Actinomadura</taxon>
    </lineage>
</organism>